<keyword evidence="3" id="KW-1185">Reference proteome</keyword>
<name>A0ABX2T084_9BACL</name>
<feature type="transmembrane region" description="Helical" evidence="1">
    <location>
        <begin position="6"/>
        <end position="32"/>
    </location>
</feature>
<gene>
    <name evidence="2" type="ORF">HZY85_07660</name>
</gene>
<reference evidence="2 3" key="1">
    <citation type="submission" date="2020-07" db="EMBL/GenBank/DDBJ databases">
        <title>MOT database genomes.</title>
        <authorList>
            <person name="Joseph S."/>
            <person name="Aduse-Opoku J."/>
            <person name="Hashim A."/>
            <person name="Wade W."/>
            <person name="Curtis M."/>
        </authorList>
    </citation>
    <scope>NUCLEOTIDE SEQUENCE [LARGE SCALE GENOMIC DNA]</scope>
    <source>
        <strain evidence="2 3">CIP 106318</strain>
    </source>
</reference>
<keyword evidence="1" id="KW-1133">Transmembrane helix</keyword>
<accession>A0ABX2T084</accession>
<proteinExistence type="predicted"/>
<evidence type="ECO:0000256" key="1">
    <source>
        <dbReference type="SAM" id="Phobius"/>
    </source>
</evidence>
<sequence>MKDYLFYFMFIILNIDKLEKLFYIILKVYKYFNSKKRNKKRRSAKRLK</sequence>
<keyword evidence="1" id="KW-0472">Membrane</keyword>
<organism evidence="2 3">
    <name type="scientific">Gemelliphila palaticanis</name>
    <dbReference type="NCBI Taxonomy" id="81950"/>
    <lineage>
        <taxon>Bacteria</taxon>
        <taxon>Bacillati</taxon>
        <taxon>Bacillota</taxon>
        <taxon>Bacilli</taxon>
        <taxon>Bacillales</taxon>
        <taxon>Gemellaceae</taxon>
        <taxon>Gemelliphila</taxon>
    </lineage>
</organism>
<dbReference type="RefSeq" id="WP_179941827.1">
    <property type="nucleotide sequence ID" value="NZ_JACBYF010000024.1"/>
</dbReference>
<dbReference type="Proteomes" id="UP000531840">
    <property type="component" value="Unassembled WGS sequence"/>
</dbReference>
<keyword evidence="1" id="KW-0812">Transmembrane</keyword>
<evidence type="ECO:0000313" key="2">
    <source>
        <dbReference type="EMBL" id="NYS48047.1"/>
    </source>
</evidence>
<dbReference type="EMBL" id="JACBYF010000024">
    <property type="protein sequence ID" value="NYS48047.1"/>
    <property type="molecule type" value="Genomic_DNA"/>
</dbReference>
<evidence type="ECO:0000313" key="3">
    <source>
        <dbReference type="Proteomes" id="UP000531840"/>
    </source>
</evidence>
<protein>
    <submittedName>
        <fullName evidence="2">Uncharacterized protein</fullName>
    </submittedName>
</protein>
<comment type="caution">
    <text evidence="2">The sequence shown here is derived from an EMBL/GenBank/DDBJ whole genome shotgun (WGS) entry which is preliminary data.</text>
</comment>